<proteinExistence type="predicted"/>
<organism evidence="1 2">
    <name type="scientific">Petralouisia muris</name>
    <dbReference type="NCBI Taxonomy" id="3032872"/>
    <lineage>
        <taxon>Bacteria</taxon>
        <taxon>Bacillati</taxon>
        <taxon>Bacillota</taxon>
        <taxon>Clostridia</taxon>
        <taxon>Lachnospirales</taxon>
        <taxon>Lachnospiraceae</taxon>
        <taxon>Petralouisia</taxon>
    </lineage>
</organism>
<sequence length="172" mass="19343">MDFLNIAKQRFSVRSYTDQAVEKEKLDKILEAAHVAPTAANLQPVHLIVVQNKEGLEKIGQGANLYGAPLAIIVCADHEKAWVRPFDKKQTGDIDTSILTDHMMLQATELGLGSVWICYFKPDVIRREFGLPENLEPVNILAVGYSDEEADDPERHSEMRIPINQLVSYENL</sequence>
<evidence type="ECO:0000313" key="1">
    <source>
        <dbReference type="EMBL" id="TGY91032.1"/>
    </source>
</evidence>
<dbReference type="Proteomes" id="UP000304953">
    <property type="component" value="Unassembled WGS sequence"/>
</dbReference>
<reference evidence="1" key="1">
    <citation type="submission" date="2019-04" db="EMBL/GenBank/DDBJ databases">
        <title>Microbes associate with the intestines of laboratory mice.</title>
        <authorList>
            <person name="Navarre W."/>
            <person name="Wong E."/>
            <person name="Huang K."/>
            <person name="Tropini C."/>
            <person name="Ng K."/>
            <person name="Yu B."/>
        </authorList>
    </citation>
    <scope>NUCLEOTIDE SEQUENCE</scope>
    <source>
        <strain evidence="1">NM01_1-7b</strain>
    </source>
</reference>
<comment type="caution">
    <text evidence="1">The sequence shown here is derived from an EMBL/GenBank/DDBJ whole genome shotgun (WGS) entry which is preliminary data.</text>
</comment>
<protein>
    <submittedName>
        <fullName evidence="1">Nitroreductase</fullName>
    </submittedName>
</protein>
<gene>
    <name evidence="1" type="ORF">E5329_23125</name>
</gene>
<evidence type="ECO:0000313" key="2">
    <source>
        <dbReference type="Proteomes" id="UP000304953"/>
    </source>
</evidence>
<accession>A0AC61RQ46</accession>
<dbReference type="EMBL" id="SRYA01000073">
    <property type="protein sequence ID" value="TGY91032.1"/>
    <property type="molecule type" value="Genomic_DNA"/>
</dbReference>
<name>A0AC61RQ46_9FIRM</name>
<keyword evidence="2" id="KW-1185">Reference proteome</keyword>